<name>A0ACB8Y5X2_ARCLA</name>
<organism evidence="1 2">
    <name type="scientific">Arctium lappa</name>
    <name type="common">Greater burdock</name>
    <name type="synonym">Lappa major</name>
    <dbReference type="NCBI Taxonomy" id="4217"/>
    <lineage>
        <taxon>Eukaryota</taxon>
        <taxon>Viridiplantae</taxon>
        <taxon>Streptophyta</taxon>
        <taxon>Embryophyta</taxon>
        <taxon>Tracheophyta</taxon>
        <taxon>Spermatophyta</taxon>
        <taxon>Magnoliopsida</taxon>
        <taxon>eudicotyledons</taxon>
        <taxon>Gunneridae</taxon>
        <taxon>Pentapetalae</taxon>
        <taxon>asterids</taxon>
        <taxon>campanulids</taxon>
        <taxon>Asterales</taxon>
        <taxon>Asteraceae</taxon>
        <taxon>Carduoideae</taxon>
        <taxon>Cardueae</taxon>
        <taxon>Arctiinae</taxon>
        <taxon>Arctium</taxon>
    </lineage>
</organism>
<proteinExistence type="predicted"/>
<gene>
    <name evidence="1" type="ORF">L6452_38246</name>
</gene>
<reference evidence="1 2" key="2">
    <citation type="journal article" date="2022" name="Mol. Ecol. Resour.">
        <title>The genomes of chicory, endive, great burdock and yacon provide insights into Asteraceae paleo-polyploidization history and plant inulin production.</title>
        <authorList>
            <person name="Fan W."/>
            <person name="Wang S."/>
            <person name="Wang H."/>
            <person name="Wang A."/>
            <person name="Jiang F."/>
            <person name="Liu H."/>
            <person name="Zhao H."/>
            <person name="Xu D."/>
            <person name="Zhang Y."/>
        </authorList>
    </citation>
    <scope>NUCLEOTIDE SEQUENCE [LARGE SCALE GENOMIC DNA]</scope>
    <source>
        <strain evidence="2">cv. Niubang</strain>
    </source>
</reference>
<protein>
    <submittedName>
        <fullName evidence="1">Uncharacterized protein</fullName>
    </submittedName>
</protein>
<comment type="caution">
    <text evidence="1">The sequence shown here is derived from an EMBL/GenBank/DDBJ whole genome shotgun (WGS) entry which is preliminary data.</text>
</comment>
<evidence type="ECO:0000313" key="2">
    <source>
        <dbReference type="Proteomes" id="UP001055879"/>
    </source>
</evidence>
<evidence type="ECO:0000313" key="1">
    <source>
        <dbReference type="EMBL" id="KAI3678942.1"/>
    </source>
</evidence>
<accession>A0ACB8Y5X2</accession>
<dbReference type="EMBL" id="CM042060">
    <property type="protein sequence ID" value="KAI3678942.1"/>
    <property type="molecule type" value="Genomic_DNA"/>
</dbReference>
<dbReference type="Proteomes" id="UP001055879">
    <property type="component" value="Linkage Group LG14"/>
</dbReference>
<keyword evidence="2" id="KW-1185">Reference proteome</keyword>
<reference evidence="2" key="1">
    <citation type="journal article" date="2022" name="Mol. Ecol. Resour.">
        <title>The genomes of chicory, endive, great burdock and yacon provide insights into Asteraceae palaeo-polyploidization history and plant inulin production.</title>
        <authorList>
            <person name="Fan W."/>
            <person name="Wang S."/>
            <person name="Wang H."/>
            <person name="Wang A."/>
            <person name="Jiang F."/>
            <person name="Liu H."/>
            <person name="Zhao H."/>
            <person name="Xu D."/>
            <person name="Zhang Y."/>
        </authorList>
    </citation>
    <scope>NUCLEOTIDE SEQUENCE [LARGE SCALE GENOMIC DNA]</scope>
    <source>
        <strain evidence="2">cv. Niubang</strain>
    </source>
</reference>
<sequence>MWIALDRRFLIVSLYVCSPIFIYTNFVWRAKNPKKTFIQIRNPNPISRCDGVLHSTLLFFLSSWIYISRKLSVDVGNQHMDLNASPLPEEDDSIRSDTIKTQFAGRERLTGLGTMGQERRNGGSKRRYVDVDPMHMSQPSKHSQGFQSGDKGLYDRNSLPPGWLDCPPYGDAISFIIPSKVPLGDSFNDKVIFDKRYSPQQAIRQQRRLGRELGLVIDLTNTNRYYRESDWTREGIEYVKIRCAGRDAVPDTESVEKFIQEVTQFYSQQAHSNKYIFVHCTHGHNRTGYMIVHFLIRAESLSVTEAINRFSEARPPGIYKQDYIDDLYDVFGEQKPKAFVCPQTPEWKRSPDRDDDAAAGLQDNDVQAGQMTNVLGEGEMENSMGAGEVANAMVPSEMTNDDILGDNVPYNQIETMRQFCNQALKLNVRGRGKPQFPGSHPVSLSRDNLQLLRQRYYYATWKADGTRYMMLITWNGCYLIDRNFQFRSVELRFPCRIVNEGATINTHHYTLLDGEMIIDTDPSTHKQERRYLIYDLIAINKVSLVERPFSERWMILENEVIKPRNIERDRLFKSRNPYYRYDLEPFRVRRKDFYLLSAVSKLLKEFIPRLSHASDGLIFQGWDDPYVPRTHEGLLKWKYPEMNSVDFLFEVGNNNRHMLCLNERGRRKTMDGNRVVFRDPSVDVFSLSGKIIECSWDSEEDVWVFMRMRPDKSTPNEFITFKKVMRSIKDNITEEVVLNEINDIIRLPMYADRIKTDCRTFEKNGRRK</sequence>